<dbReference type="RefSeq" id="WP_054359879.1">
    <property type="nucleotide sequence ID" value="NZ_LJYW01000001.1"/>
</dbReference>
<dbReference type="GO" id="GO:0016887">
    <property type="term" value="F:ATP hydrolysis activity"/>
    <property type="evidence" value="ECO:0007669"/>
    <property type="project" value="InterPro"/>
</dbReference>
<feature type="compositionally biased region" description="Low complexity" evidence="8">
    <location>
        <begin position="558"/>
        <end position="584"/>
    </location>
</feature>
<keyword evidence="7 9" id="KW-0472">Membrane</keyword>
<dbReference type="InterPro" id="IPR017871">
    <property type="entry name" value="ABC_transporter-like_CS"/>
</dbReference>
<comment type="caution">
    <text evidence="12">The sequence shown here is derived from an EMBL/GenBank/DDBJ whole genome shotgun (WGS) entry which is preliminary data.</text>
</comment>
<sequence>MRAAGTGIGPADILRRSRTGFVGVALAGAMVNLLSLSGSIYMLQVYDRVIPARSVATLIGLTVLLALLYACYAVFDQLRLRLLAAIAGRIDQQLRRPVFDASLGLSLAGADAVAAGTPLRDLDQIRSFAAGLGPAALVDLPWSPLLLGLVFLIHPALGVAALAGAVVIIVLTVLAERQSREPVREAAFAGAARNALAETVRRQAETVAALGMRQRLGDRFVARADRFVTASETASLTGNLLGAVSRVLRLFLQSAILGIGAWLVIHQEATPGVILAASITVTRALAPIEVAIANWRGFLAARDSYARLGETLARFDRPEPATALPLPTRDLVVDGLHLAAPGQDRAILADVSFRLAAGDGLGVIGPSASGKSSLMRALVGVWPPRRGTVRLDGSPHDHWAPDAIGRAIGYLPQEIALIEGTIAENIARFDPSPAPEALVAAARAAGVHDLILRQPGGYDARIGEGGLALSAGQRQRIALARALYGDPFLVVLDEPNSNLDAEGETALAEAIRSVRARGGIAIVVAHRPSALAALDKVALLQNGRMAAIGPKDEVLRAPVRAPGRGPAAEATTGAASTGATVTALADRREPRPEAP</sequence>
<evidence type="ECO:0000256" key="7">
    <source>
        <dbReference type="ARBA" id="ARBA00023136"/>
    </source>
</evidence>
<dbReference type="InterPro" id="IPR011527">
    <property type="entry name" value="ABC1_TM_dom"/>
</dbReference>
<dbReference type="GO" id="GO:0005886">
    <property type="term" value="C:plasma membrane"/>
    <property type="evidence" value="ECO:0007669"/>
    <property type="project" value="UniProtKB-SubCell"/>
</dbReference>
<evidence type="ECO:0000256" key="2">
    <source>
        <dbReference type="ARBA" id="ARBA00005417"/>
    </source>
</evidence>
<keyword evidence="6 9" id="KW-1133">Transmembrane helix</keyword>
<keyword evidence="13" id="KW-1185">Reference proteome</keyword>
<dbReference type="GO" id="GO:0005524">
    <property type="term" value="F:ATP binding"/>
    <property type="evidence" value="ECO:0007669"/>
    <property type="project" value="UniProtKB-KW"/>
</dbReference>
<feature type="transmembrane region" description="Helical" evidence="9">
    <location>
        <begin position="145"/>
        <end position="174"/>
    </location>
</feature>
<feature type="transmembrane region" description="Helical" evidence="9">
    <location>
        <begin position="55"/>
        <end position="75"/>
    </location>
</feature>
<evidence type="ECO:0000256" key="8">
    <source>
        <dbReference type="SAM" id="MobiDB-lite"/>
    </source>
</evidence>
<comment type="similarity">
    <text evidence="2">Belongs to the ABC transporter superfamily.</text>
</comment>
<dbReference type="NCBIfam" id="TIGR01842">
    <property type="entry name" value="type_I_sec_PrtD"/>
    <property type="match status" value="1"/>
</dbReference>
<dbReference type="SMART" id="SM00382">
    <property type="entry name" value="AAA"/>
    <property type="match status" value="1"/>
</dbReference>
<dbReference type="InterPro" id="IPR003593">
    <property type="entry name" value="AAA+_ATPase"/>
</dbReference>
<reference evidence="12 13" key="2">
    <citation type="submission" date="2015-10" db="EMBL/GenBank/DDBJ databases">
        <title>Draft Genome Sequence of Prosthecomicrobium hirschii ATCC 27832.</title>
        <authorList>
            <person name="Daniel J."/>
            <person name="Givan S.A."/>
            <person name="Brun Y.V."/>
            <person name="Brown P.J."/>
        </authorList>
    </citation>
    <scope>NUCLEOTIDE SEQUENCE [LARGE SCALE GENOMIC DNA]</scope>
    <source>
        <strain evidence="12 13">16</strain>
    </source>
</reference>
<dbReference type="GO" id="GO:0030256">
    <property type="term" value="C:type I protein secretion system complex"/>
    <property type="evidence" value="ECO:0007669"/>
    <property type="project" value="InterPro"/>
</dbReference>
<dbReference type="AlphaFoldDB" id="A0A0P6W3G2"/>
<keyword evidence="5" id="KW-0067">ATP-binding</keyword>
<evidence type="ECO:0000256" key="9">
    <source>
        <dbReference type="SAM" id="Phobius"/>
    </source>
</evidence>
<evidence type="ECO:0000256" key="4">
    <source>
        <dbReference type="ARBA" id="ARBA00022741"/>
    </source>
</evidence>
<evidence type="ECO:0000259" key="10">
    <source>
        <dbReference type="PROSITE" id="PS50893"/>
    </source>
</evidence>
<feature type="domain" description="ABC transporter" evidence="10">
    <location>
        <begin position="326"/>
        <end position="567"/>
    </location>
</feature>
<dbReference type="GO" id="GO:0034040">
    <property type="term" value="F:ATPase-coupled lipid transmembrane transporter activity"/>
    <property type="evidence" value="ECO:0007669"/>
    <property type="project" value="TreeGrafter"/>
</dbReference>
<evidence type="ECO:0000256" key="3">
    <source>
        <dbReference type="ARBA" id="ARBA00022692"/>
    </source>
</evidence>
<comment type="subcellular location">
    <subcellularLocation>
        <location evidence="1">Cell membrane</location>
        <topology evidence="1">Multi-pass membrane protein</topology>
    </subcellularLocation>
</comment>
<name>A0A0P6W3G2_9HYPH</name>
<evidence type="ECO:0000313" key="12">
    <source>
        <dbReference type="EMBL" id="KPL53715.1"/>
    </source>
</evidence>
<dbReference type="SUPFAM" id="SSF52540">
    <property type="entry name" value="P-loop containing nucleoside triphosphate hydrolases"/>
    <property type="match status" value="1"/>
</dbReference>
<dbReference type="Gene3D" id="1.20.1560.10">
    <property type="entry name" value="ABC transporter type 1, transmembrane domain"/>
    <property type="match status" value="1"/>
</dbReference>
<dbReference type="PANTHER" id="PTHR24221:SF248">
    <property type="entry name" value="ABC TRANSPORTER TRANSMEMBRANE REGION"/>
    <property type="match status" value="1"/>
</dbReference>
<dbReference type="InterPro" id="IPR036640">
    <property type="entry name" value="ABC1_TM_sf"/>
</dbReference>
<organism evidence="12 13">
    <name type="scientific">Prosthecodimorpha hirschii</name>
    <dbReference type="NCBI Taxonomy" id="665126"/>
    <lineage>
        <taxon>Bacteria</taxon>
        <taxon>Pseudomonadati</taxon>
        <taxon>Pseudomonadota</taxon>
        <taxon>Alphaproteobacteria</taxon>
        <taxon>Hyphomicrobiales</taxon>
        <taxon>Ancalomicrobiaceae</taxon>
        <taxon>Prosthecodimorpha</taxon>
    </lineage>
</organism>
<dbReference type="Pfam" id="PF00005">
    <property type="entry name" value="ABC_tran"/>
    <property type="match status" value="1"/>
</dbReference>
<reference evidence="12 13" key="1">
    <citation type="submission" date="2015-09" db="EMBL/GenBank/DDBJ databases">
        <authorList>
            <person name="Jackson K.R."/>
            <person name="Lunt B.L."/>
            <person name="Fisher J.N.B."/>
            <person name="Gardner A.V."/>
            <person name="Bailey M.E."/>
            <person name="Deus L.M."/>
            <person name="Earl A.S."/>
            <person name="Gibby P.D."/>
            <person name="Hartmann K.A."/>
            <person name="Liu J.E."/>
            <person name="Manci A.M."/>
            <person name="Nielsen D.A."/>
            <person name="Solomon M.B."/>
            <person name="Breakwell D.P."/>
            <person name="Burnett S.H."/>
            <person name="Grose J.H."/>
        </authorList>
    </citation>
    <scope>NUCLEOTIDE SEQUENCE [LARGE SCALE GENOMIC DNA]</scope>
    <source>
        <strain evidence="12 13">16</strain>
    </source>
</reference>
<feature type="transmembrane region" description="Helical" evidence="9">
    <location>
        <begin position="20"/>
        <end position="43"/>
    </location>
</feature>
<dbReference type="PROSITE" id="PS00211">
    <property type="entry name" value="ABC_TRANSPORTER_1"/>
    <property type="match status" value="1"/>
</dbReference>
<feature type="compositionally biased region" description="Basic and acidic residues" evidence="8">
    <location>
        <begin position="585"/>
        <end position="595"/>
    </location>
</feature>
<dbReference type="InterPro" id="IPR003439">
    <property type="entry name" value="ABC_transporter-like_ATP-bd"/>
</dbReference>
<evidence type="ECO:0000313" key="13">
    <source>
        <dbReference type="Proteomes" id="UP000048984"/>
    </source>
</evidence>
<dbReference type="PROSITE" id="PS50893">
    <property type="entry name" value="ABC_TRANSPORTER_2"/>
    <property type="match status" value="1"/>
</dbReference>
<evidence type="ECO:0000256" key="6">
    <source>
        <dbReference type="ARBA" id="ARBA00022989"/>
    </source>
</evidence>
<keyword evidence="4" id="KW-0547">Nucleotide-binding</keyword>
<accession>A0A0P6W3G2</accession>
<gene>
    <name evidence="12" type="ORF">ABB55_17085</name>
</gene>
<dbReference type="InterPro" id="IPR039421">
    <property type="entry name" value="Type_1_exporter"/>
</dbReference>
<dbReference type="GO" id="GO:0030253">
    <property type="term" value="P:protein secretion by the type I secretion system"/>
    <property type="evidence" value="ECO:0007669"/>
    <property type="project" value="InterPro"/>
</dbReference>
<dbReference type="InterPro" id="IPR027417">
    <property type="entry name" value="P-loop_NTPase"/>
</dbReference>
<evidence type="ECO:0000256" key="1">
    <source>
        <dbReference type="ARBA" id="ARBA00004651"/>
    </source>
</evidence>
<dbReference type="EMBL" id="LJYW01000001">
    <property type="protein sequence ID" value="KPL53715.1"/>
    <property type="molecule type" value="Genomic_DNA"/>
</dbReference>
<dbReference type="SUPFAM" id="SSF90123">
    <property type="entry name" value="ABC transporter transmembrane region"/>
    <property type="match status" value="1"/>
</dbReference>
<protein>
    <submittedName>
        <fullName evidence="12">Type I secretion protein</fullName>
    </submittedName>
</protein>
<dbReference type="Proteomes" id="UP000048984">
    <property type="component" value="Unassembled WGS sequence"/>
</dbReference>
<proteinExistence type="inferred from homology"/>
<dbReference type="InterPro" id="IPR010128">
    <property type="entry name" value="ATPase_T1SS_PrtD-like"/>
</dbReference>
<dbReference type="PROSITE" id="PS50929">
    <property type="entry name" value="ABC_TM1F"/>
    <property type="match status" value="1"/>
</dbReference>
<feature type="domain" description="ABC transmembrane type-1" evidence="11">
    <location>
        <begin position="22"/>
        <end position="300"/>
    </location>
</feature>
<dbReference type="PANTHER" id="PTHR24221">
    <property type="entry name" value="ATP-BINDING CASSETTE SUB-FAMILY B"/>
    <property type="match status" value="1"/>
</dbReference>
<keyword evidence="3 9" id="KW-0812">Transmembrane</keyword>
<dbReference type="Gene3D" id="3.40.50.300">
    <property type="entry name" value="P-loop containing nucleotide triphosphate hydrolases"/>
    <property type="match status" value="1"/>
</dbReference>
<evidence type="ECO:0000259" key="11">
    <source>
        <dbReference type="PROSITE" id="PS50929"/>
    </source>
</evidence>
<feature type="region of interest" description="Disordered" evidence="8">
    <location>
        <begin position="558"/>
        <end position="595"/>
    </location>
</feature>
<dbReference type="Pfam" id="PF00664">
    <property type="entry name" value="ABC_membrane"/>
    <property type="match status" value="1"/>
</dbReference>
<dbReference type="STRING" id="665126.ABB55_17085"/>
<evidence type="ECO:0000256" key="5">
    <source>
        <dbReference type="ARBA" id="ARBA00022840"/>
    </source>
</evidence>
<dbReference type="GO" id="GO:0140359">
    <property type="term" value="F:ABC-type transporter activity"/>
    <property type="evidence" value="ECO:0007669"/>
    <property type="project" value="InterPro"/>
</dbReference>